<feature type="transmembrane region" description="Helical" evidence="1">
    <location>
        <begin position="260"/>
        <end position="282"/>
    </location>
</feature>
<organism evidence="3 4">
    <name type="scientific">Thermovirga lienii (strain ATCC BAA-1197 / DSM 17291 / Cas60314)</name>
    <dbReference type="NCBI Taxonomy" id="580340"/>
    <lineage>
        <taxon>Bacteria</taxon>
        <taxon>Thermotogati</taxon>
        <taxon>Synergistota</taxon>
        <taxon>Synergistia</taxon>
        <taxon>Synergistales</taxon>
        <taxon>Thermovirgaceae</taxon>
        <taxon>Thermovirga</taxon>
    </lineage>
</organism>
<evidence type="ECO:0000313" key="4">
    <source>
        <dbReference type="Proteomes" id="UP000005868"/>
    </source>
</evidence>
<dbReference type="PANTHER" id="PTHR35342:SF5">
    <property type="entry name" value="TRICARBOXYLIC TRANSPORT PROTEIN"/>
    <property type="match status" value="1"/>
</dbReference>
<feature type="transmembrane region" description="Helical" evidence="1">
    <location>
        <begin position="470"/>
        <end position="487"/>
    </location>
</feature>
<dbReference type="InterPro" id="IPR002823">
    <property type="entry name" value="DUF112_TM"/>
</dbReference>
<name>G7V867_THELD</name>
<feature type="transmembrane region" description="Helical" evidence="1">
    <location>
        <begin position="170"/>
        <end position="191"/>
    </location>
</feature>
<reference evidence="4" key="1">
    <citation type="submission" date="2011-10" db="EMBL/GenBank/DDBJ databases">
        <title>The complete genome of chromosome of Thermovirga lienii DSM 17291.</title>
        <authorList>
            <consortium name="US DOE Joint Genome Institute (JGI-PGF)"/>
            <person name="Lucas S."/>
            <person name="Copeland A."/>
            <person name="Lapidus A."/>
            <person name="Glavina del Rio T."/>
            <person name="Dalin E."/>
            <person name="Tice H."/>
            <person name="Bruce D."/>
            <person name="Goodwin L."/>
            <person name="Pitluck S."/>
            <person name="Peters L."/>
            <person name="Mikhailova N."/>
            <person name="Saunders E."/>
            <person name="Kyrpides N."/>
            <person name="Mavromatis K."/>
            <person name="Ivanova N."/>
            <person name="Last F.I."/>
            <person name="Brettin T."/>
            <person name="Detter J.C."/>
            <person name="Han C."/>
            <person name="Larimer F."/>
            <person name="Land M."/>
            <person name="Hauser L."/>
            <person name="Markowitz V."/>
            <person name="Cheng J.-F."/>
            <person name="Hugenholtz P."/>
            <person name="Woyke T."/>
            <person name="Wu D."/>
            <person name="Spring S."/>
            <person name="Schroeder M."/>
            <person name="Brambilla E.-M."/>
            <person name="Klenk H.-P."/>
            <person name="Eisen J.A."/>
        </authorList>
    </citation>
    <scope>NUCLEOTIDE SEQUENCE [LARGE SCALE GENOMIC DNA]</scope>
    <source>
        <strain evidence="4">ATCC BAA-1197 / DSM 17291 / Cas60314</strain>
    </source>
</reference>
<dbReference type="PANTHER" id="PTHR35342">
    <property type="entry name" value="TRICARBOXYLIC TRANSPORT PROTEIN"/>
    <property type="match status" value="1"/>
</dbReference>
<dbReference type="OrthoDB" id="3217at2"/>
<feature type="transmembrane region" description="Helical" evidence="1">
    <location>
        <begin position="203"/>
        <end position="220"/>
    </location>
</feature>
<feature type="transmembrane region" description="Helical" evidence="1">
    <location>
        <begin position="324"/>
        <end position="343"/>
    </location>
</feature>
<dbReference type="STRING" id="580340.Tlie_1676"/>
<feature type="transmembrane region" description="Helical" evidence="1">
    <location>
        <begin position="143"/>
        <end position="163"/>
    </location>
</feature>
<keyword evidence="1" id="KW-1133">Transmembrane helix</keyword>
<feature type="transmembrane region" description="Helical" evidence="1">
    <location>
        <begin position="355"/>
        <end position="379"/>
    </location>
</feature>
<reference evidence="3 4" key="2">
    <citation type="journal article" date="2012" name="Stand. Genomic Sci.">
        <title>Genome sequence of the moderately thermophilic, amino-acid-degrading and sulfur-reducing bacterium Thermovirga lienii type strain (Cas60314(T)).</title>
        <authorList>
            <person name="Goker M."/>
            <person name="Saunders E."/>
            <person name="Lapidus A."/>
            <person name="Nolan M."/>
            <person name="Lucas S."/>
            <person name="Hammon N."/>
            <person name="Deshpande S."/>
            <person name="Cheng J.F."/>
            <person name="Han C."/>
            <person name="Tapia R."/>
            <person name="Goodwin L.A."/>
            <person name="Pitluck S."/>
            <person name="Liolios K."/>
            <person name="Mavromatis K."/>
            <person name="Pagani I."/>
            <person name="Ivanova N."/>
            <person name="Mikhailova N."/>
            <person name="Pati A."/>
            <person name="Chen A."/>
            <person name="Palaniappan K."/>
            <person name="Land M."/>
            <person name="Chang Y.J."/>
            <person name="Jeffries C.D."/>
            <person name="Brambilla E.M."/>
            <person name="Rohde M."/>
            <person name="Spring S."/>
            <person name="Detter J.C."/>
            <person name="Woyke T."/>
            <person name="Bristow J."/>
            <person name="Eisen J.A."/>
            <person name="Markowitz V."/>
            <person name="Hugenholtz P."/>
            <person name="Kyrpides N.C."/>
            <person name="Klenk H.P."/>
        </authorList>
    </citation>
    <scope>NUCLEOTIDE SEQUENCE [LARGE SCALE GENOMIC DNA]</scope>
    <source>
        <strain evidence="4">ATCC BAA-1197 / DSM 17291 / Cas60314</strain>
    </source>
</reference>
<dbReference type="eggNOG" id="COG3333">
    <property type="taxonomic scope" value="Bacteria"/>
</dbReference>
<keyword evidence="4" id="KW-1185">Reference proteome</keyword>
<accession>G7V867</accession>
<sequence>MESIFHNLSIGLDAALTLTNITWVFIGGLLGTIIGMLPGLGPATGVAILIPISYGMNPTTALITMAAIYYGAMFGGSRASIMINTPGDASAIVSCFDGYPMTKNGEAGKALAISAIASFIGGIIGMIFLIFLTMPVANAALKFGPAEMFSLMIFALTATVTLSQGNMLKGFIAMAFGFMLSTIGIDPQTGILRFTFVSELQDGIDFLVAMIGLYAVAEVFKNYSNLDAHYTIDSKSIGRVWVPWEDFKKTIKPILRSSPLGFLIGVLPGMGGTVATFVSYALEKTLSKHPEKFGKGAIEGLAAPEAANNASSCGAFVPLLTLGIPGSGTTAVMLGALMMLGVRPGPILFQMHPEIAWGVIASMLIGNIMLVLINLPLAVPLVQLLKIPQRIMLPLILGMAFMGTYFLNYSSFDFILVSVFALTGYLFWKLEIPIPPLVLALILGGTTEQSFRNAMTIAGNDLMFFVEKPISLTLLLLAAASIVFSIYKQRKVAKS</sequence>
<dbReference type="HOGENOM" id="CLU_022936_2_0_0"/>
<proteinExistence type="predicted"/>
<dbReference type="EMBL" id="CP003096">
    <property type="protein sequence ID" value="AER67398.1"/>
    <property type="molecule type" value="Genomic_DNA"/>
</dbReference>
<feature type="transmembrane region" description="Helical" evidence="1">
    <location>
        <begin position="21"/>
        <end position="40"/>
    </location>
</feature>
<feature type="transmembrane region" description="Helical" evidence="1">
    <location>
        <begin position="391"/>
        <end position="407"/>
    </location>
</feature>
<protein>
    <recommendedName>
        <fullName evidence="2">DUF112 domain-containing protein</fullName>
    </recommendedName>
</protein>
<dbReference type="KEGG" id="tli:Tlie_1676"/>
<keyword evidence="1" id="KW-0812">Transmembrane</keyword>
<dbReference type="AlphaFoldDB" id="G7V867"/>
<evidence type="ECO:0000259" key="2">
    <source>
        <dbReference type="Pfam" id="PF01970"/>
    </source>
</evidence>
<feature type="domain" description="DUF112" evidence="2">
    <location>
        <begin position="21"/>
        <end position="439"/>
    </location>
</feature>
<dbReference type="Pfam" id="PF01970">
    <property type="entry name" value="TctA"/>
    <property type="match status" value="1"/>
</dbReference>
<dbReference type="Proteomes" id="UP000005868">
    <property type="component" value="Chromosome"/>
</dbReference>
<feature type="transmembrane region" description="Helical" evidence="1">
    <location>
        <begin position="46"/>
        <end position="72"/>
    </location>
</feature>
<keyword evidence="1" id="KW-0472">Membrane</keyword>
<evidence type="ECO:0000256" key="1">
    <source>
        <dbReference type="SAM" id="Phobius"/>
    </source>
</evidence>
<gene>
    <name evidence="3" type="ordered locus">Tlie_1676</name>
</gene>
<evidence type="ECO:0000313" key="3">
    <source>
        <dbReference type="EMBL" id="AER67398.1"/>
    </source>
</evidence>
<feature type="transmembrane region" description="Helical" evidence="1">
    <location>
        <begin position="110"/>
        <end position="131"/>
    </location>
</feature>